<proteinExistence type="predicted"/>
<sequence length="272" mass="32204">MAEIMEFKGKIELKDDIKALRNELVRLVEERDNLIYTTCPNIKMRYMLKAGYLEYKLYELSLNYQRLKRKKELIQAKVYREEKVSVIEIDEILDKEFEKYKEDLEEKLNEVNESIKRSEGEFLSDVESEDLKDMYRKVVKKLHPDLNPEVTEAEKELFVRAVEAYKAGDVASMKLIYVVSGADEEKKDDDTKLKTLLDMAEEKARLEKLIENIKKNMDEIKSRFPYTLKIYLDDDALMKKKQDELNESIKDYENAIKDLDEAIAKLLEEKDE</sequence>
<keyword evidence="4" id="KW-1185">Reference proteome</keyword>
<dbReference type="SUPFAM" id="SSF46565">
    <property type="entry name" value="Chaperone J-domain"/>
    <property type="match status" value="1"/>
</dbReference>
<evidence type="ECO:0000256" key="1">
    <source>
        <dbReference type="ARBA" id="ARBA00022705"/>
    </source>
</evidence>
<dbReference type="KEGG" id="fms:M1R53_00775"/>
<evidence type="ECO:0000256" key="2">
    <source>
        <dbReference type="SAM" id="Coils"/>
    </source>
</evidence>
<dbReference type="RefSeq" id="WP_249242735.1">
    <property type="nucleotide sequence ID" value="NZ_CP096649.1"/>
</dbReference>
<protein>
    <recommendedName>
        <fullName evidence="5">Molecular chaperone DnaJ</fullName>
    </recommendedName>
</protein>
<dbReference type="AlphaFoldDB" id="A0A9E7DJR9"/>
<dbReference type="Gene3D" id="1.10.287.110">
    <property type="entry name" value="DnaJ domain"/>
    <property type="match status" value="1"/>
</dbReference>
<dbReference type="EMBL" id="CP096649">
    <property type="protein sequence ID" value="UQK59233.1"/>
    <property type="molecule type" value="Genomic_DNA"/>
</dbReference>
<keyword evidence="2" id="KW-0175">Coiled coil</keyword>
<evidence type="ECO:0000313" key="4">
    <source>
        <dbReference type="Proteomes" id="UP000831151"/>
    </source>
</evidence>
<evidence type="ECO:0000313" key="3">
    <source>
        <dbReference type="EMBL" id="UQK59233.1"/>
    </source>
</evidence>
<accession>A0A9E7DJR9</accession>
<feature type="coiled-coil region" evidence="2">
    <location>
        <begin position="196"/>
        <end position="272"/>
    </location>
</feature>
<dbReference type="Proteomes" id="UP000831151">
    <property type="component" value="Chromosome"/>
</dbReference>
<organism evidence="3 4">
    <name type="scientific">Fenollaria massiliensis</name>
    <dbReference type="NCBI Taxonomy" id="938288"/>
    <lineage>
        <taxon>Bacteria</taxon>
        <taxon>Bacillati</taxon>
        <taxon>Bacillota</taxon>
        <taxon>Clostridia</taxon>
        <taxon>Eubacteriales</taxon>
        <taxon>Fenollaria</taxon>
    </lineage>
</organism>
<evidence type="ECO:0008006" key="5">
    <source>
        <dbReference type="Google" id="ProtNLM"/>
    </source>
</evidence>
<dbReference type="InterPro" id="IPR036869">
    <property type="entry name" value="J_dom_sf"/>
</dbReference>
<feature type="coiled-coil region" evidence="2">
    <location>
        <begin position="10"/>
        <end position="121"/>
    </location>
</feature>
<gene>
    <name evidence="3" type="ORF">M1R53_00775</name>
</gene>
<keyword evidence="1" id="KW-0235">DNA replication</keyword>
<name>A0A9E7DJR9_9FIRM</name>
<reference evidence="3" key="1">
    <citation type="submission" date="2022-04" db="EMBL/GenBank/DDBJ databases">
        <title>Complete genome sequences of Ezakiella coagulans and Fenollaria massiliensis.</title>
        <authorList>
            <person name="France M.T."/>
            <person name="Clifford J."/>
            <person name="Narina S."/>
            <person name="Rutt L."/>
            <person name="Ravel J."/>
        </authorList>
    </citation>
    <scope>NUCLEOTIDE SEQUENCE</scope>
    <source>
        <strain evidence="3">C0061C2</strain>
    </source>
</reference>
<dbReference type="GO" id="GO:0006260">
    <property type="term" value="P:DNA replication"/>
    <property type="evidence" value="ECO:0007669"/>
    <property type="project" value="UniProtKB-KW"/>
</dbReference>